<reference evidence="13 14" key="1">
    <citation type="submission" date="2014-01" db="EMBL/GenBank/DDBJ databases">
        <title>Plasmidome dynamics in the species complex Clostridium novyi sensu lato converts strains of independent lineages into distinctly different pathogens.</title>
        <authorList>
            <person name="Skarin H."/>
            <person name="Segerman B."/>
        </authorList>
    </citation>
    <scope>NUCLEOTIDE SEQUENCE [LARGE SCALE GENOMIC DNA]</scope>
    <source>
        <strain evidence="13 14">4552</strain>
    </source>
</reference>
<evidence type="ECO:0000313" key="14">
    <source>
        <dbReference type="Proteomes" id="UP000030012"/>
    </source>
</evidence>
<dbReference type="CDD" id="cd07325">
    <property type="entry name" value="M48_Ste24p_like"/>
    <property type="match status" value="1"/>
</dbReference>
<organism evidence="13 14">
    <name type="scientific">Clostridium novyi A str. 4552</name>
    <dbReference type="NCBI Taxonomy" id="1444289"/>
    <lineage>
        <taxon>Bacteria</taxon>
        <taxon>Bacillati</taxon>
        <taxon>Bacillota</taxon>
        <taxon>Clostridia</taxon>
        <taxon>Eubacteriales</taxon>
        <taxon>Clostridiaceae</taxon>
        <taxon>Clostridium</taxon>
    </lineage>
</organism>
<dbReference type="InterPro" id="IPR050083">
    <property type="entry name" value="HtpX_protease"/>
</dbReference>
<dbReference type="GO" id="GO:0004222">
    <property type="term" value="F:metalloendopeptidase activity"/>
    <property type="evidence" value="ECO:0007669"/>
    <property type="project" value="InterPro"/>
</dbReference>
<keyword evidence="9 11" id="KW-0482">Metalloprotease</keyword>
<keyword evidence="8" id="KW-1133">Transmembrane helix</keyword>
<dbReference type="Pfam" id="PF01435">
    <property type="entry name" value="Peptidase_M48"/>
    <property type="match status" value="1"/>
</dbReference>
<dbReference type="OrthoDB" id="2964042at2"/>
<dbReference type="Gene3D" id="3.30.2010.10">
    <property type="entry name" value="Metalloproteases ('zincins'), catalytic domain"/>
    <property type="match status" value="1"/>
</dbReference>
<evidence type="ECO:0000256" key="3">
    <source>
        <dbReference type="ARBA" id="ARBA00022670"/>
    </source>
</evidence>
<proteinExistence type="inferred from homology"/>
<keyword evidence="5" id="KW-0479">Metal-binding</keyword>
<evidence type="ECO:0000256" key="10">
    <source>
        <dbReference type="ARBA" id="ARBA00023136"/>
    </source>
</evidence>
<evidence type="ECO:0000256" key="1">
    <source>
        <dbReference type="ARBA" id="ARBA00004651"/>
    </source>
</evidence>
<dbReference type="GO" id="GO:0005886">
    <property type="term" value="C:plasma membrane"/>
    <property type="evidence" value="ECO:0007669"/>
    <property type="project" value="UniProtKB-SubCell"/>
</dbReference>
<comment type="similarity">
    <text evidence="11">Belongs to the peptidase M48 family.</text>
</comment>
<keyword evidence="7 11" id="KW-0862">Zinc</keyword>
<comment type="cofactor">
    <cofactor evidence="11">
        <name>Zn(2+)</name>
        <dbReference type="ChEBI" id="CHEBI:29105"/>
    </cofactor>
    <text evidence="11">Binds 1 zinc ion per subunit.</text>
</comment>
<evidence type="ECO:0000256" key="9">
    <source>
        <dbReference type="ARBA" id="ARBA00023049"/>
    </source>
</evidence>
<comment type="subcellular location">
    <subcellularLocation>
        <location evidence="1">Cell membrane</location>
        <topology evidence="1">Multi-pass membrane protein</topology>
    </subcellularLocation>
</comment>
<evidence type="ECO:0000256" key="7">
    <source>
        <dbReference type="ARBA" id="ARBA00022833"/>
    </source>
</evidence>
<evidence type="ECO:0000313" key="13">
    <source>
        <dbReference type="EMBL" id="KGM94757.1"/>
    </source>
</evidence>
<keyword evidence="10" id="KW-0472">Membrane</keyword>
<evidence type="ECO:0000256" key="8">
    <source>
        <dbReference type="ARBA" id="ARBA00022989"/>
    </source>
</evidence>
<sequence>MNIEENMYKHKLEDECLKNMKKAIFCEDTFASYHENFVEESIRPDLVGKNIKVTEKQLPHIYKMVQEMSSVLGIKKPDIYVYEGTSYDVHVQGVSKSWIEISAKTVENFSDNELRFLIGSQLAHIKSKHIYWKILMEQCIKAPKLIDNVYNDGMAGIANERQILEMGLKIIMYKWSRVAEYSSDACGYLLVGDIEACISAIKKVIFNNDFLSKNLNLGEYLKQADLLENYNSVMARYSKLDEQIPYGPLRIKELLRFVSSSKSKEVRKKIKSVN</sequence>
<dbReference type="GO" id="GO:0006508">
    <property type="term" value="P:proteolysis"/>
    <property type="evidence" value="ECO:0007669"/>
    <property type="project" value="UniProtKB-KW"/>
</dbReference>
<dbReference type="Proteomes" id="UP000030012">
    <property type="component" value="Unassembled WGS sequence"/>
</dbReference>
<evidence type="ECO:0000256" key="6">
    <source>
        <dbReference type="ARBA" id="ARBA00022801"/>
    </source>
</evidence>
<accession>A0A0A0I1X0</accession>
<keyword evidence="2" id="KW-1003">Cell membrane</keyword>
<evidence type="ECO:0000256" key="4">
    <source>
        <dbReference type="ARBA" id="ARBA00022692"/>
    </source>
</evidence>
<dbReference type="RefSeq" id="WP_039256052.1">
    <property type="nucleotide sequence ID" value="NZ_JENJ01000060.1"/>
</dbReference>
<evidence type="ECO:0000259" key="12">
    <source>
        <dbReference type="Pfam" id="PF01435"/>
    </source>
</evidence>
<name>A0A0A0I1X0_CLONO</name>
<dbReference type="AlphaFoldDB" id="A0A0A0I1X0"/>
<keyword evidence="4" id="KW-0812">Transmembrane</keyword>
<dbReference type="GO" id="GO:0046872">
    <property type="term" value="F:metal ion binding"/>
    <property type="evidence" value="ECO:0007669"/>
    <property type="project" value="UniProtKB-KW"/>
</dbReference>
<keyword evidence="6 11" id="KW-0378">Hydrolase</keyword>
<gene>
    <name evidence="13" type="ORF">Z968_11010</name>
</gene>
<comment type="caution">
    <text evidence="13">The sequence shown here is derived from an EMBL/GenBank/DDBJ whole genome shotgun (WGS) entry which is preliminary data.</text>
</comment>
<dbReference type="PANTHER" id="PTHR43221">
    <property type="entry name" value="PROTEASE HTPX"/>
    <property type="match status" value="1"/>
</dbReference>
<evidence type="ECO:0000256" key="11">
    <source>
        <dbReference type="RuleBase" id="RU003983"/>
    </source>
</evidence>
<dbReference type="EMBL" id="JENJ01000060">
    <property type="protein sequence ID" value="KGM94757.1"/>
    <property type="molecule type" value="Genomic_DNA"/>
</dbReference>
<dbReference type="InterPro" id="IPR001915">
    <property type="entry name" value="Peptidase_M48"/>
</dbReference>
<keyword evidence="3 11" id="KW-0645">Protease</keyword>
<protein>
    <submittedName>
        <fullName evidence="13">Peptidase M48</fullName>
    </submittedName>
</protein>
<evidence type="ECO:0000256" key="2">
    <source>
        <dbReference type="ARBA" id="ARBA00022475"/>
    </source>
</evidence>
<evidence type="ECO:0000256" key="5">
    <source>
        <dbReference type="ARBA" id="ARBA00022723"/>
    </source>
</evidence>
<dbReference type="PANTHER" id="PTHR43221:SF1">
    <property type="entry name" value="PROTEASE HTPX"/>
    <property type="match status" value="1"/>
</dbReference>
<feature type="domain" description="Peptidase M48" evidence="12">
    <location>
        <begin position="59"/>
        <end position="218"/>
    </location>
</feature>